<evidence type="ECO:0000313" key="3">
    <source>
        <dbReference type="Proteomes" id="UP000249542"/>
    </source>
</evidence>
<comment type="caution">
    <text evidence="2">The sequence shown here is derived from an EMBL/GenBank/DDBJ whole genome shotgun (WGS) entry which is preliminary data.</text>
</comment>
<dbReference type="InterPro" id="IPR016181">
    <property type="entry name" value="Acyl_CoA_acyltransferase"/>
</dbReference>
<sequence length="101" mass="11910">MEDDTIELKDNEFLRQFETNIENELIKLEYSSQERKIFLSKLTISEERRNDGTLEKFLTAIFDYILDKGRIRIVPTGKDVAKFFRANKSKYSDLLPIGMNI</sequence>
<dbReference type="PROSITE" id="PS51729">
    <property type="entry name" value="GNAT_YJDJ"/>
    <property type="match status" value="1"/>
</dbReference>
<dbReference type="Proteomes" id="UP000249542">
    <property type="component" value="Unassembled WGS sequence"/>
</dbReference>
<protein>
    <recommendedName>
        <fullName evidence="1">N-acetyltransferase domain-containing protein</fullName>
    </recommendedName>
</protein>
<gene>
    <name evidence="2" type="ORF">LX95_01904</name>
</gene>
<evidence type="ECO:0000259" key="1">
    <source>
        <dbReference type="PROSITE" id="PS51729"/>
    </source>
</evidence>
<dbReference type="RefSeq" id="WP_111541207.1">
    <property type="nucleotide sequence ID" value="NZ_QKYV01000005.1"/>
</dbReference>
<dbReference type="EMBL" id="QKYV01000005">
    <property type="protein sequence ID" value="PZW39547.1"/>
    <property type="molecule type" value="Genomic_DNA"/>
</dbReference>
<reference evidence="2 3" key="1">
    <citation type="submission" date="2018-06" db="EMBL/GenBank/DDBJ databases">
        <title>Genomic Encyclopedia of Archaeal and Bacterial Type Strains, Phase II (KMG-II): from individual species to whole genera.</title>
        <authorList>
            <person name="Goeker M."/>
        </authorList>
    </citation>
    <scope>NUCLEOTIDE SEQUENCE [LARGE SCALE GENOMIC DNA]</scope>
    <source>
        <strain evidence="2 3">DSM 15361</strain>
    </source>
</reference>
<accession>A0A2W7IJL7</accession>
<organism evidence="2 3">
    <name type="scientific">Mesonia algae</name>
    <dbReference type="NCBI Taxonomy" id="213248"/>
    <lineage>
        <taxon>Bacteria</taxon>
        <taxon>Pseudomonadati</taxon>
        <taxon>Bacteroidota</taxon>
        <taxon>Flavobacteriia</taxon>
        <taxon>Flavobacteriales</taxon>
        <taxon>Flavobacteriaceae</taxon>
        <taxon>Mesonia</taxon>
    </lineage>
</organism>
<dbReference type="AlphaFoldDB" id="A0A2W7IJL7"/>
<proteinExistence type="predicted"/>
<dbReference type="SUPFAM" id="SSF55729">
    <property type="entry name" value="Acyl-CoA N-acyltransferases (Nat)"/>
    <property type="match status" value="1"/>
</dbReference>
<dbReference type="Gene3D" id="3.40.630.30">
    <property type="match status" value="1"/>
</dbReference>
<keyword evidence="3" id="KW-1185">Reference proteome</keyword>
<dbReference type="InterPro" id="IPR031165">
    <property type="entry name" value="GNAT_YJDJ"/>
</dbReference>
<feature type="domain" description="N-acetyltransferase" evidence="1">
    <location>
        <begin position="9"/>
        <end position="96"/>
    </location>
</feature>
<evidence type="ECO:0000313" key="2">
    <source>
        <dbReference type="EMBL" id="PZW39547.1"/>
    </source>
</evidence>
<name>A0A2W7IJL7_9FLAO</name>